<keyword evidence="1" id="KW-0479">Metal-binding</keyword>
<protein>
    <recommendedName>
        <fullName evidence="13">UBR-type domain-containing protein</fullName>
    </recommendedName>
</protein>
<feature type="compositionally biased region" description="Basic and acidic residues" evidence="7">
    <location>
        <begin position="1661"/>
        <end position="1674"/>
    </location>
</feature>
<dbReference type="GO" id="GO:0034450">
    <property type="term" value="F:ubiquitin-ubiquitin ligase activity"/>
    <property type="evidence" value="ECO:0007669"/>
    <property type="project" value="TreeGrafter"/>
</dbReference>
<accession>A0A4U5PKL0</accession>
<evidence type="ECO:0000313" key="12">
    <source>
        <dbReference type="Proteomes" id="UP000298663"/>
    </source>
</evidence>
<dbReference type="InterPro" id="IPR035983">
    <property type="entry name" value="Hect_E3_ubiquitin_ligase"/>
</dbReference>
<comment type="caution">
    <text evidence="11">The sequence shown here is derived from an EMBL/GenBank/DDBJ whole genome shotgun (WGS) entry which is preliminary data.</text>
</comment>
<proteinExistence type="predicted"/>
<dbReference type="PROSITE" id="PS50030">
    <property type="entry name" value="UBA"/>
    <property type="match status" value="1"/>
</dbReference>
<dbReference type="SUPFAM" id="SSF56204">
    <property type="entry name" value="Hect, E3 ligase catalytic domain"/>
    <property type="match status" value="1"/>
</dbReference>
<gene>
    <name evidence="11" type="ORF">L596_010889</name>
</gene>
<feature type="compositionally biased region" description="Low complexity" evidence="7">
    <location>
        <begin position="1821"/>
        <end position="1852"/>
    </location>
</feature>
<dbReference type="SMART" id="SM00119">
    <property type="entry name" value="HECTc"/>
    <property type="match status" value="1"/>
</dbReference>
<evidence type="ECO:0000313" key="11">
    <source>
        <dbReference type="EMBL" id="TKR96946.1"/>
    </source>
</evidence>
<keyword evidence="12" id="KW-1185">Reference proteome</keyword>
<dbReference type="PROSITE" id="PS50237">
    <property type="entry name" value="HECT"/>
    <property type="match status" value="1"/>
</dbReference>
<dbReference type="Gene3D" id="3.30.2160.10">
    <property type="entry name" value="Hect, E3 ligase catalytic domain"/>
    <property type="match status" value="1"/>
</dbReference>
<feature type="compositionally biased region" description="Polar residues" evidence="7">
    <location>
        <begin position="558"/>
        <end position="569"/>
    </location>
</feature>
<feature type="compositionally biased region" description="Low complexity" evidence="7">
    <location>
        <begin position="547"/>
        <end position="556"/>
    </location>
</feature>
<keyword evidence="4" id="KW-0862">Zinc</keyword>
<reference evidence="11 12" key="2">
    <citation type="journal article" date="2019" name="G3 (Bethesda)">
        <title>Hybrid Assembly of the Genome of the Entomopathogenic Nematode Steinernema carpocapsae Identifies the X-Chromosome.</title>
        <authorList>
            <person name="Serra L."/>
            <person name="Macchietto M."/>
            <person name="Macias-Munoz A."/>
            <person name="McGill C.J."/>
            <person name="Rodriguez I.M."/>
            <person name="Rodriguez B."/>
            <person name="Murad R."/>
            <person name="Mortazavi A."/>
        </authorList>
    </citation>
    <scope>NUCLEOTIDE SEQUENCE [LARGE SCALE GENOMIC DNA]</scope>
    <source>
        <strain evidence="11 12">ALL</strain>
    </source>
</reference>
<dbReference type="GO" id="GO:0090263">
    <property type="term" value="P:positive regulation of canonical Wnt signaling pathway"/>
    <property type="evidence" value="ECO:0007669"/>
    <property type="project" value="TreeGrafter"/>
</dbReference>
<name>A0A4U5PKL0_STECR</name>
<feature type="region of interest" description="Disordered" evidence="7">
    <location>
        <begin position="1812"/>
        <end position="1865"/>
    </location>
</feature>
<sequence>MLRMTERKQLFLFGHALPGNGQPLIDRIQGCFKHHNSFGSEPVKALNKISADNIKQMVVGPSHICFLFESGQVGRLAFDIEEAKLGSAEKSSGNPPSGSNAAAGGPGSSSSSAPGGGPSSSSGSSVSNAYSAAASRTAKFRRVMMAARRPAFGERAGVIVDRARPLVPASQIPEELIAQAQVVLQGKSREVIVRELQRTNMNVNEAVNNLLSRDDDEGDDGGEQYLPEELLSLLDAGLRSEAGGAALIDADAFYSGSDFDYLVARDAMSRRRGDKDKKDKGKDGSGEAVQQQFVFDDHVMFWAGSERAYPSNVQRFTYIAPTYSQLFALADNGHMYAWKWDETQGQTEAHPRSVQLLGYPAREERIETFTTSSWRVVVRTNKNRVGTFLDDYFGIKMQSTMNFPLQALPDTDAKIISIHACSSLAVARTTDGIYWCGMYPYNERRKNWDRMKSRNKKHVTFDVNEITVGSEVRTKSHPIYLAGSVAINFSTGTPMVGVLMESGWTLDELCRFRLYTPEQYDSLNVATVVDPKAANFNISVRKRAAPSDESSSAAPSHGSETAGSVSKSSQKESAWSLNEVVFIHEEKFNDTAIVKLIDGAYCAVVYKRQDGSSNKESDDDVSKLRLLRKDELVLVSPNKTPRSPESFQRSFAKIPTPEAMTGSRVSSIVVDDTGVRLLCEKRARHHLLRVSVSGKLFSDHILPWNNAAFEGCGKKPEVTNYGDEFFLMIRDGNGSVVPMLRNAVGGYREPAYMGASNVRQFAIGVRHMETPFPNFTPTTVVSSVPFLAGTATKSTGTAKTPTRLGITVMLVTPQASSKNDTKALNVEDPSLMQVIMHADIRALDQLLSRYGNCKDDAFLKKEILDARADGNRTIIHAAVMNAFATNNKDQADTDNISLTKLVDSNAITKAADDTKKSYDDKWNKMIAPTKLADQTNEIAEYISAALDDSDPRKLDAEFNAEETVPTAISICPVNEAKARQLNSIEILKKLLCHNAIQHYLEDLLSVKDILGYTPLLSAINYRAYTAAAVIFNSLQNIYAAGRSRYSSLTDLVLPPGGNTRIDDSPLFMLCYNDTCSFTWTGEEHINQDIFECRTCGLVGSLCCCTECAYTCHRNHDCKLKRTSPTAYCDCWEKCPCKALAAGNQNRREWLWGQLIEKTNLVHKLNSRGEHIMLFLARTVGRQSQEQGAFSSKRRKPPTRAGATTSAESPNFPDHDLEPPKFARQALSQCLGNWKMVRSLLIYGIKSVNSYDDAKITDDSFHLFSQHGSSQLDKFTFTLLSKCTEEHLDVMLATLIQELNTKNEERDPDIVKLVSRFIRSVTRCFTLVVSSSASAAAAVFASLGANCSTGTLASSRSQSSASLNSNPLADAVGRRIGGVTLSGLMQIVRSSAQPSQKELRKRNITAIVLKCRRVFQTLPTISAIELANCADSVIAPVCLGVVKPTYHVAKGSGTSDVLDQIEKHLNSEHDLSAAFTNAKSDESVPATPGRHRRRRIGSRRDTERERDERENGVAVVDESEEYDSDSDGEAQSSRRLYSQSSAAGVEEVVSESVERVAQDFNAMDEERLSSDSITSISDDDDDDDNDDDDGDDDDDLMDADDDNQAVEDGYEDENVDDEEDDDADNAEDEEEDEGEDNGFNFRGNEDEASAGTDAMDVGEASESDRQGSAEARQEDAAPADGSSSTDAAADASGSDRNSNQEPLEVVVDDDDTIDNAPQLASDPPRSQRRQNTSSSSRGAAVRQRHAATRQTPSLLALASRDTTRRRGRTNTVAHTEDQGSILAPPSLTWAVRHVDFGNGSSSSRSFDRLFGSARRRSGANGESAPSGEETTAEAETTTPANTTSTSATYTSRAAKTRGSTEADDATPAQADAQLAMAFGILTKLIGDLLLQLTNHRAFAENKSEIGECLEVKEFEVLEVIMKDIQGRFVHVWQWLERVLDRVEAQLRFGNSIMSSSVSHMLKSHEEKKDEGDRKHRGKSVTVAGRRVEVNTRKSSSSDEPASNRKDFMTYMLTLMRGHSSENGDELPCIEIATLKPVAMVAEAYLYMHNVMDKLTTRVEEYRRDNDEMDVDVVASPNGDDPNPALQSQRKFFRRSNSISFPGMSYHDAHHVFKYATEQVLPLAVRPYLLHPNVEKMEIFEMSHPLRSRKDHLAKSKEHGNALPNYQGLVNPPTQCEQLLGGTTEQQIPKGARRVTINESSTNSPTPAVDCLTVADVLSTEGSPMNSPAQKRLDRWYLSLMLVSRAFHQDLLNSCGGDFPSSVLLRELSGFSIRDTHFRKQMEKYKSVQTRDLTLEVVRERHTLIAQTIRQINSQYTRYSSSNSTSASGSSASRPTLVIGRRIAAIQSSNSEAANNSPPLAVHKVKVTFRDEPGEGSGVARSFYSAFAEALAQMTHLPVMRNPTGSGGDAPAAPPAPGSQVNEIDDCKPLFFKPAKSGFWSPNPGTLSSGRINAFRNVGRIIGICLVQTEIFPFNLCRHVLKFILGRPITWYDLAFYDPELFNSLRNLIFNDEDDGDQTAEYYDLLSLSFSLDDPHEAGALIHLKPGGENIPVTKENVVEYLYLFVQDRLLGRHLQCLEAMRQGVFDVLPPNALDALTAEDLRLILCGAQEVSMSLMQSYTVWHNESQATNEEQEKFKQWFWSITSKFTQQEKQDLIFFWTGSPTLPSSEESFQPAPSIMLRPTDNQHLPTANTCISRLYLPHYSSKRVLRSKLLLAIKTRNFGFV</sequence>
<dbReference type="Proteomes" id="UP000298663">
    <property type="component" value="Unassembled WGS sequence"/>
</dbReference>
<dbReference type="InterPro" id="IPR000569">
    <property type="entry name" value="HECT_dom"/>
</dbReference>
<dbReference type="Pfam" id="PF00632">
    <property type="entry name" value="HECT"/>
    <property type="match status" value="1"/>
</dbReference>
<feature type="zinc finger region" description="UBR-type" evidence="6">
    <location>
        <begin position="1073"/>
        <end position="1141"/>
    </location>
</feature>
<dbReference type="InterPro" id="IPR024725">
    <property type="entry name" value="UBR5_UBA"/>
</dbReference>
<dbReference type="OrthoDB" id="5806595at2759"/>
<evidence type="ECO:0000256" key="4">
    <source>
        <dbReference type="ARBA" id="ARBA00022833"/>
    </source>
</evidence>
<dbReference type="GO" id="GO:0008270">
    <property type="term" value="F:zinc ion binding"/>
    <property type="evidence" value="ECO:0007669"/>
    <property type="project" value="UniProtKB-KW"/>
</dbReference>
<feature type="domain" description="UBA" evidence="8">
    <location>
        <begin position="171"/>
        <end position="213"/>
    </location>
</feature>
<dbReference type="Gene3D" id="2.130.10.30">
    <property type="entry name" value="Regulator of chromosome condensation 1/beta-lactamase-inhibitor protein II"/>
    <property type="match status" value="1"/>
</dbReference>
<dbReference type="Gene3D" id="1.10.8.10">
    <property type="entry name" value="DNA helicase RuvA subunit, C-terminal domain"/>
    <property type="match status" value="1"/>
</dbReference>
<dbReference type="CDD" id="cd14423">
    <property type="entry name" value="CUE_UBR5"/>
    <property type="match status" value="1"/>
</dbReference>
<evidence type="ECO:0000256" key="5">
    <source>
        <dbReference type="PROSITE-ProRule" id="PRU00104"/>
    </source>
</evidence>
<dbReference type="InterPro" id="IPR015940">
    <property type="entry name" value="UBA"/>
</dbReference>
<dbReference type="Gene3D" id="3.30.2410.10">
    <property type="entry name" value="Hect, E3 ligase catalytic domain"/>
    <property type="match status" value="1"/>
</dbReference>
<evidence type="ECO:0000256" key="1">
    <source>
        <dbReference type="ARBA" id="ARBA00022723"/>
    </source>
</evidence>
<dbReference type="PROSITE" id="PS51157">
    <property type="entry name" value="ZF_UBR"/>
    <property type="match status" value="1"/>
</dbReference>
<feature type="region of interest" description="Disordered" evidence="7">
    <location>
        <begin position="1958"/>
        <end position="2002"/>
    </location>
</feature>
<feature type="compositionally biased region" description="Low complexity" evidence="7">
    <location>
        <begin position="91"/>
        <end position="127"/>
    </location>
</feature>
<feature type="region of interest" description="Disordered" evidence="7">
    <location>
        <begin position="1184"/>
        <end position="1217"/>
    </location>
</feature>
<dbReference type="GO" id="GO:0043130">
    <property type="term" value="F:ubiquitin binding"/>
    <property type="evidence" value="ECO:0007669"/>
    <property type="project" value="InterPro"/>
</dbReference>
<dbReference type="Pfam" id="PF11547">
    <property type="entry name" value="E3_UbLigase_EDD"/>
    <property type="match status" value="1"/>
</dbReference>
<feature type="compositionally biased region" description="Low complexity" evidence="7">
    <location>
        <begin position="1675"/>
        <end position="1694"/>
    </location>
</feature>
<evidence type="ECO:0000256" key="3">
    <source>
        <dbReference type="ARBA" id="ARBA00022786"/>
    </source>
</evidence>
<dbReference type="STRING" id="34508.A0A4U5PKL0"/>
<dbReference type="GO" id="GO:0005634">
    <property type="term" value="C:nucleus"/>
    <property type="evidence" value="ECO:0007669"/>
    <property type="project" value="TreeGrafter"/>
</dbReference>
<evidence type="ECO:0000259" key="8">
    <source>
        <dbReference type="PROSITE" id="PS50030"/>
    </source>
</evidence>
<feature type="compositionally biased region" description="Basic and acidic residues" evidence="7">
    <location>
        <begin position="1961"/>
        <end position="1972"/>
    </location>
</feature>
<reference evidence="11 12" key="1">
    <citation type="journal article" date="2015" name="Genome Biol.">
        <title>Comparative genomics of Steinernema reveals deeply conserved gene regulatory networks.</title>
        <authorList>
            <person name="Dillman A.R."/>
            <person name="Macchietto M."/>
            <person name="Porter C.F."/>
            <person name="Rogers A."/>
            <person name="Williams B."/>
            <person name="Antoshechkin I."/>
            <person name="Lee M.M."/>
            <person name="Goodwin Z."/>
            <person name="Lu X."/>
            <person name="Lewis E.E."/>
            <person name="Goodrich-Blair H."/>
            <person name="Stock S.P."/>
            <person name="Adams B.J."/>
            <person name="Sternberg P.W."/>
            <person name="Mortazavi A."/>
        </authorList>
    </citation>
    <scope>NUCLEOTIDE SEQUENCE [LARGE SCALE GENOMIC DNA]</scope>
    <source>
        <strain evidence="11 12">ALL</strain>
    </source>
</reference>
<feature type="domain" description="UBR-type" evidence="10">
    <location>
        <begin position="1073"/>
        <end position="1141"/>
    </location>
</feature>
<dbReference type="SMART" id="SM00396">
    <property type="entry name" value="ZnF_UBR1"/>
    <property type="match status" value="1"/>
</dbReference>
<evidence type="ECO:0000259" key="9">
    <source>
        <dbReference type="PROSITE" id="PS50237"/>
    </source>
</evidence>
<dbReference type="PANTHER" id="PTHR46276">
    <property type="entry name" value="E3 UBIQUITIN-PROTEIN LIGASE UBR5"/>
    <property type="match status" value="1"/>
</dbReference>
<feature type="domain" description="HECT" evidence="9">
    <location>
        <begin position="2354"/>
        <end position="2724"/>
    </location>
</feature>
<evidence type="ECO:0008006" key="13">
    <source>
        <dbReference type="Google" id="ProtNLM"/>
    </source>
</evidence>
<dbReference type="InterPro" id="IPR047503">
    <property type="entry name" value="UBR-box_UBR5"/>
</dbReference>
<dbReference type="InterPro" id="IPR009091">
    <property type="entry name" value="RCC1/BLIP-II"/>
</dbReference>
<feature type="region of interest" description="Disordered" evidence="7">
    <location>
        <begin position="544"/>
        <end position="569"/>
    </location>
</feature>
<feature type="active site" description="Glycyl thioester intermediate" evidence="5">
    <location>
        <position position="2693"/>
    </location>
</feature>
<dbReference type="CDD" id="cd19675">
    <property type="entry name" value="UBR-box_UBR5"/>
    <property type="match status" value="1"/>
</dbReference>
<dbReference type="GO" id="GO:0000209">
    <property type="term" value="P:protein polyubiquitination"/>
    <property type="evidence" value="ECO:0007669"/>
    <property type="project" value="TreeGrafter"/>
</dbReference>
<evidence type="ECO:0000256" key="7">
    <source>
        <dbReference type="SAM" id="MobiDB-lite"/>
    </source>
</evidence>
<feature type="region of interest" description="Disordered" evidence="7">
    <location>
        <begin position="1477"/>
        <end position="1778"/>
    </location>
</feature>
<dbReference type="GO" id="GO:0005737">
    <property type="term" value="C:cytoplasm"/>
    <property type="evidence" value="ECO:0007669"/>
    <property type="project" value="TreeGrafter"/>
</dbReference>
<keyword evidence="3 5" id="KW-0833">Ubl conjugation pathway</keyword>
<feature type="region of interest" description="Disordered" evidence="7">
    <location>
        <begin position="87"/>
        <end position="127"/>
    </location>
</feature>
<evidence type="ECO:0000256" key="2">
    <source>
        <dbReference type="ARBA" id="ARBA00022771"/>
    </source>
</evidence>
<dbReference type="EMBL" id="AZBU02000002">
    <property type="protein sequence ID" value="TKR96946.1"/>
    <property type="molecule type" value="Genomic_DNA"/>
</dbReference>
<dbReference type="PANTHER" id="PTHR46276:SF1">
    <property type="entry name" value="E3 UBIQUITIN-PROTEIN LIGASE UBR5"/>
    <property type="match status" value="1"/>
</dbReference>
<feature type="compositionally biased region" description="Basic and acidic residues" evidence="7">
    <location>
        <begin position="1497"/>
        <end position="1510"/>
    </location>
</feature>
<feature type="compositionally biased region" description="Low complexity" evidence="7">
    <location>
        <begin position="1537"/>
        <end position="1550"/>
    </location>
</feature>
<keyword evidence="2" id="KW-0863">Zinc-finger</keyword>
<dbReference type="Gene3D" id="3.90.1750.10">
    <property type="entry name" value="Hect, E3 ligase catalytic domains"/>
    <property type="match status" value="1"/>
</dbReference>
<evidence type="ECO:0000256" key="6">
    <source>
        <dbReference type="PROSITE-ProRule" id="PRU00508"/>
    </source>
</evidence>
<dbReference type="InterPro" id="IPR003126">
    <property type="entry name" value="Znf_UBR"/>
</dbReference>
<evidence type="ECO:0000259" key="10">
    <source>
        <dbReference type="PROSITE" id="PS51157"/>
    </source>
</evidence>
<organism evidence="11 12">
    <name type="scientific">Steinernema carpocapsae</name>
    <name type="common">Entomopathogenic nematode</name>
    <dbReference type="NCBI Taxonomy" id="34508"/>
    <lineage>
        <taxon>Eukaryota</taxon>
        <taxon>Metazoa</taxon>
        <taxon>Ecdysozoa</taxon>
        <taxon>Nematoda</taxon>
        <taxon>Chromadorea</taxon>
        <taxon>Rhabditida</taxon>
        <taxon>Tylenchina</taxon>
        <taxon>Panagrolaimomorpha</taxon>
        <taxon>Strongyloidoidea</taxon>
        <taxon>Steinernematidae</taxon>
        <taxon>Steinernema</taxon>
    </lineage>
</organism>
<dbReference type="FunFam" id="1.10.8.10:FF:000009">
    <property type="entry name" value="Putative E3 ubiquitin-protein ligase UBR5"/>
    <property type="match status" value="1"/>
</dbReference>
<feature type="compositionally biased region" description="Acidic residues" evidence="7">
    <location>
        <begin position="1576"/>
        <end position="1635"/>
    </location>
</feature>
<feature type="compositionally biased region" description="Acidic residues" evidence="7">
    <location>
        <begin position="1516"/>
        <end position="1527"/>
    </location>
</feature>
<dbReference type="SUPFAM" id="SSF50985">
    <property type="entry name" value="RCC1/BLIP-II"/>
    <property type="match status" value="1"/>
</dbReference>